<reference evidence="3" key="3">
    <citation type="submission" date="2015-02" db="UniProtKB">
        <authorList>
            <consortium name="EnsemblProtists"/>
        </authorList>
    </citation>
    <scope>IDENTIFICATION</scope>
    <source>
        <strain evidence="3">DAOM BR144</strain>
    </source>
</reference>
<dbReference type="InterPro" id="IPR027417">
    <property type="entry name" value="P-loop_NTPase"/>
</dbReference>
<dbReference type="InParanoid" id="K3W9N8"/>
<evidence type="ECO:0000256" key="2">
    <source>
        <dbReference type="ARBA" id="ARBA00023134"/>
    </source>
</evidence>
<evidence type="ECO:0000313" key="4">
    <source>
        <dbReference type="Proteomes" id="UP000019132"/>
    </source>
</evidence>
<dbReference type="HOGENOM" id="CLU_096604_0_0_1"/>
<dbReference type="Proteomes" id="UP000019132">
    <property type="component" value="Unassembled WGS sequence"/>
</dbReference>
<dbReference type="AlphaFoldDB" id="K3W9N8"/>
<reference evidence="4" key="1">
    <citation type="journal article" date="2010" name="Genome Biol.">
        <title>Genome sequence of the necrotrophic plant pathogen Pythium ultimum reveals original pathogenicity mechanisms and effector repertoire.</title>
        <authorList>
            <person name="Levesque C.A."/>
            <person name="Brouwer H."/>
            <person name="Cano L."/>
            <person name="Hamilton J.P."/>
            <person name="Holt C."/>
            <person name="Huitema E."/>
            <person name="Raffaele S."/>
            <person name="Robideau G.P."/>
            <person name="Thines M."/>
            <person name="Win J."/>
            <person name="Zerillo M.M."/>
            <person name="Beakes G.W."/>
            <person name="Boore J.L."/>
            <person name="Busam D."/>
            <person name="Dumas B."/>
            <person name="Ferriera S."/>
            <person name="Fuerstenberg S.I."/>
            <person name="Gachon C.M."/>
            <person name="Gaulin E."/>
            <person name="Govers F."/>
            <person name="Grenville-Briggs L."/>
            <person name="Horner N."/>
            <person name="Hostetler J."/>
            <person name="Jiang R.H."/>
            <person name="Johnson J."/>
            <person name="Krajaejun T."/>
            <person name="Lin H."/>
            <person name="Meijer H.J."/>
            <person name="Moore B."/>
            <person name="Morris P."/>
            <person name="Phuntmart V."/>
            <person name="Puiu D."/>
            <person name="Shetty J."/>
            <person name="Stajich J.E."/>
            <person name="Tripathy S."/>
            <person name="Wawra S."/>
            <person name="van West P."/>
            <person name="Whitty B.R."/>
            <person name="Coutinho P.M."/>
            <person name="Henrissat B."/>
            <person name="Martin F."/>
            <person name="Thomas P.D."/>
            <person name="Tyler B.M."/>
            <person name="De Vries R.P."/>
            <person name="Kamoun S."/>
            <person name="Yandell M."/>
            <person name="Tisserat N."/>
            <person name="Buell C.R."/>
        </authorList>
    </citation>
    <scope>NUCLEOTIDE SEQUENCE</scope>
    <source>
        <strain evidence="4">DAOM:BR144</strain>
    </source>
</reference>
<reference evidence="4" key="2">
    <citation type="submission" date="2010-04" db="EMBL/GenBank/DDBJ databases">
        <authorList>
            <person name="Buell R."/>
            <person name="Hamilton J."/>
            <person name="Hostetler J."/>
        </authorList>
    </citation>
    <scope>NUCLEOTIDE SEQUENCE [LARGE SCALE GENOMIC DNA]</scope>
    <source>
        <strain evidence="4">DAOM:BR144</strain>
    </source>
</reference>
<keyword evidence="4" id="KW-1185">Reference proteome</keyword>
<evidence type="ECO:0000313" key="3">
    <source>
        <dbReference type="EnsemblProtists" id="PYU1_T001679"/>
    </source>
</evidence>
<dbReference type="OMA" id="NERHDQE"/>
<dbReference type="Gene3D" id="3.40.50.300">
    <property type="entry name" value="P-loop containing nucleotide triphosphate hydrolases"/>
    <property type="match status" value="1"/>
</dbReference>
<dbReference type="EMBL" id="GL376626">
    <property type="status" value="NOT_ANNOTATED_CDS"/>
    <property type="molecule type" value="Genomic_DNA"/>
</dbReference>
<name>K3W9N8_GLOUD</name>
<dbReference type="GO" id="GO:0005525">
    <property type="term" value="F:GTP binding"/>
    <property type="evidence" value="ECO:0007669"/>
    <property type="project" value="UniProtKB-KW"/>
</dbReference>
<dbReference type="Pfam" id="PF08477">
    <property type="entry name" value="Roc"/>
    <property type="match status" value="1"/>
</dbReference>
<organism evidence="3 4">
    <name type="scientific">Globisporangium ultimum (strain ATCC 200006 / CBS 805.95 / DAOM BR144)</name>
    <name type="common">Pythium ultimum</name>
    <dbReference type="NCBI Taxonomy" id="431595"/>
    <lineage>
        <taxon>Eukaryota</taxon>
        <taxon>Sar</taxon>
        <taxon>Stramenopiles</taxon>
        <taxon>Oomycota</taxon>
        <taxon>Peronosporomycetes</taxon>
        <taxon>Pythiales</taxon>
        <taxon>Pythiaceae</taxon>
        <taxon>Globisporangium</taxon>
    </lineage>
</organism>
<accession>K3W9N8</accession>
<evidence type="ECO:0000256" key="1">
    <source>
        <dbReference type="ARBA" id="ARBA00022741"/>
    </source>
</evidence>
<dbReference type="VEuPathDB" id="FungiDB:PYU1_G001678"/>
<dbReference type="STRING" id="431595.K3W9N8"/>
<dbReference type="PANTHER" id="PTHR24073">
    <property type="entry name" value="DRAB5-RELATED"/>
    <property type="match status" value="1"/>
</dbReference>
<dbReference type="eggNOG" id="ENOG502RXD4">
    <property type="taxonomic scope" value="Eukaryota"/>
</dbReference>
<protein>
    <submittedName>
        <fullName evidence="3">Uncharacterized protein</fullName>
    </submittedName>
</protein>
<dbReference type="PRINTS" id="PR00449">
    <property type="entry name" value="RASTRNSFRMNG"/>
</dbReference>
<dbReference type="SUPFAM" id="SSF52540">
    <property type="entry name" value="P-loop containing nucleoside triphosphate hydrolases"/>
    <property type="match status" value="1"/>
</dbReference>
<sequence length="177" mass="19636">MAPLKILIVGPKEAGKTTIANFLSEQTDRLGSQERYHPTIGVRILELEKGKANIEIWDVSGDQVYEACWPAVMKDANGVILVYNPESHIHESEAMLWYEWFIQNPSVESSLCLVFEHSAGNSSNGSTKKAGAAKLRLPPAIRVVATTFDTPNVFKSEFDKLLQVAQEAAIKQARPRK</sequence>
<dbReference type="EnsemblProtists" id="PYU1_T001679">
    <property type="protein sequence ID" value="PYU1_T001679"/>
    <property type="gene ID" value="PYU1_G001678"/>
</dbReference>
<keyword evidence="2" id="KW-0342">GTP-binding</keyword>
<proteinExistence type="predicted"/>
<keyword evidence="1" id="KW-0547">Nucleotide-binding</keyword>